<dbReference type="AlphaFoldDB" id="A0A0L0CSK0"/>
<accession>A0A0L0CSK0</accession>
<feature type="transmembrane region" description="Helical" evidence="1">
    <location>
        <begin position="328"/>
        <end position="350"/>
    </location>
</feature>
<dbReference type="Pfam" id="PF02009">
    <property type="entry name" value="RIFIN"/>
    <property type="match status" value="1"/>
</dbReference>
<feature type="chain" id="PRO_5005536927" evidence="2">
    <location>
        <begin position="19"/>
        <end position="370"/>
    </location>
</feature>
<name>A0A0L0CSK0_PLAFA</name>
<evidence type="ECO:0000313" key="4">
    <source>
        <dbReference type="Proteomes" id="UP000054566"/>
    </source>
</evidence>
<organism evidence="3 4">
    <name type="scientific">Plasmodium falciparum RAJ116</name>
    <dbReference type="NCBI Taxonomy" id="580058"/>
    <lineage>
        <taxon>Eukaryota</taxon>
        <taxon>Sar</taxon>
        <taxon>Alveolata</taxon>
        <taxon>Apicomplexa</taxon>
        <taxon>Aconoidasida</taxon>
        <taxon>Haemosporida</taxon>
        <taxon>Plasmodiidae</taxon>
        <taxon>Plasmodium</taxon>
        <taxon>Plasmodium (Laverania)</taxon>
    </lineage>
</organism>
<keyword evidence="1" id="KW-0812">Transmembrane</keyword>
<feature type="signal peptide" evidence="2">
    <location>
        <begin position="1"/>
        <end position="18"/>
    </location>
</feature>
<reference evidence="4" key="2">
    <citation type="submission" date="2015-07" db="EMBL/GenBank/DDBJ databases">
        <title>The genome sequence of Plasmodium falciparum RAJ116.</title>
        <authorList>
            <consortium name="The Broad Institute Genome Sequencing Platform"/>
            <person name="Volkman S.K."/>
            <person name="Neafsey D.E."/>
            <person name="Dash A.P."/>
            <person name="Chitnis C.E."/>
            <person name="Hartl D.L."/>
            <person name="Young S.K."/>
            <person name="Kodira C.D."/>
            <person name="Zeng Q."/>
            <person name="Koehrsen M."/>
            <person name="Godfrey P."/>
            <person name="Alvarado L."/>
            <person name="Berlin A."/>
            <person name="Borenstein D."/>
            <person name="Chen Z."/>
            <person name="Engels R."/>
            <person name="Freedman E."/>
            <person name="Gellesch M."/>
            <person name="Goldberg J."/>
            <person name="Griggs A."/>
            <person name="Gujja S."/>
            <person name="Heiman D."/>
            <person name="Hepburn T."/>
            <person name="Howarth C."/>
            <person name="Jen D."/>
            <person name="Larson L."/>
            <person name="Lewis B."/>
            <person name="Mehta T."/>
            <person name="Park D."/>
            <person name="Pearson M."/>
            <person name="Roberts A."/>
            <person name="Saif S."/>
            <person name="Shea T."/>
            <person name="Shenoy N."/>
            <person name="Sisk P."/>
            <person name="Stolte C."/>
            <person name="Sykes S."/>
            <person name="Walk T."/>
            <person name="White J."/>
            <person name="Yandava C."/>
            <person name="Wirth D.F."/>
            <person name="Nusbaum C."/>
            <person name="Birren B."/>
        </authorList>
    </citation>
    <scope>NUCLEOTIDE SEQUENCE [LARGE SCALE GENOMIC DNA]</scope>
    <source>
        <strain evidence="4">RAJ116</strain>
    </source>
</reference>
<reference evidence="4" key="1">
    <citation type="submission" date="2015-07" db="EMBL/GenBank/DDBJ databases">
        <title>Annotation of Plasmodium falciparum RAJ116.</title>
        <authorList>
            <consortium name="The Broad Institute Genome Sequencing Platform"/>
            <person name="Volkman S.K."/>
            <person name="Neafsey D.E."/>
            <person name="Dash A.P."/>
            <person name="Chitnis C.E."/>
            <person name="Hartl D.L."/>
            <person name="Young S.K."/>
            <person name="Zeng Q."/>
            <person name="Koehrsen M."/>
            <person name="Alvarado L."/>
            <person name="Berlin A."/>
            <person name="Borenstein D."/>
            <person name="Chapman S.B."/>
            <person name="Chen Z."/>
            <person name="Engels R."/>
            <person name="Freedman E."/>
            <person name="Gellesch M."/>
            <person name="Goldberg J."/>
            <person name="Griggs A."/>
            <person name="Gujja S."/>
            <person name="Heilman E.R."/>
            <person name="Heiman D.I."/>
            <person name="Howarth C."/>
            <person name="Jen D."/>
            <person name="Larson L."/>
            <person name="Mehta T."/>
            <person name="Neiman D."/>
            <person name="Park D."/>
            <person name="Pearson M."/>
            <person name="Roberts A."/>
            <person name="Saif S."/>
            <person name="Shea T."/>
            <person name="Shenoy N."/>
            <person name="Sisk P."/>
            <person name="Stolte C."/>
            <person name="Sykes S."/>
            <person name="Walk T."/>
            <person name="White J."/>
            <person name="Yandava C."/>
            <person name="Haas B."/>
            <person name="Henn M.R."/>
            <person name="Nusbaum C."/>
            <person name="Birren B."/>
        </authorList>
    </citation>
    <scope>NUCLEOTIDE SEQUENCE [LARGE SCALE GENOMIC DNA]</scope>
    <source>
        <strain evidence="4">RAJ116</strain>
    </source>
</reference>
<gene>
    <name evidence="3" type="ORF">PFLG_00408</name>
</gene>
<dbReference type="NCBIfam" id="TIGR01477">
    <property type="entry name" value="RIFIN"/>
    <property type="match status" value="1"/>
</dbReference>
<protein>
    <submittedName>
        <fullName evidence="3">Rifin</fullName>
    </submittedName>
</protein>
<dbReference type="EMBL" id="GG663817">
    <property type="protein sequence ID" value="KNC35365.1"/>
    <property type="molecule type" value="Genomic_DNA"/>
</dbReference>
<dbReference type="Proteomes" id="UP000054566">
    <property type="component" value="Unassembled WGS sequence"/>
</dbReference>
<evidence type="ECO:0000256" key="2">
    <source>
        <dbReference type="SAM" id="SignalP"/>
    </source>
</evidence>
<keyword evidence="2" id="KW-0732">Signal</keyword>
<proteinExistence type="predicted"/>
<evidence type="ECO:0000313" key="3">
    <source>
        <dbReference type="EMBL" id="KNC35365.1"/>
    </source>
</evidence>
<evidence type="ECO:0000256" key="1">
    <source>
        <dbReference type="SAM" id="Phobius"/>
    </source>
</evidence>
<keyword evidence="1" id="KW-0472">Membrane</keyword>
<dbReference type="OrthoDB" id="378819at2759"/>
<dbReference type="InterPro" id="IPR006373">
    <property type="entry name" value="VSA_Rifin"/>
</dbReference>
<keyword evidence="1" id="KW-1133">Transmembrane helix</keyword>
<sequence length="370" mass="41450">MKVHYINILLFVIPLNILINDQRNHKNITHHTPKISTTRLLCECDIYTSIYDNDPQMKAVMENYNRQTSDRFKEYDERMKTTRQEYKEQCDKEIQKIILKDKMEKQMAQQLTTLETKIDTNDIPTCICEKSMADKVEKTCLKCGSVFGGIAPSVGLLGGLGIYVWKPGALKVAIEAALEEGATRIAAASEAAGNARGMEVVIFFLEQLHIDKLVPGICEEISRTGNYTNVINFSKLIIQKRGELCGVTSKLGEDMCKKINIGLGTIERNGRPGLPDATAIPARVNAILDKATLTAKGKAAEVTTSKTLAIKAAQKEAIEVASYNLYSAIGYSILAILIIVLIMIIIYLILRYRRKKKMKKKLQYIKLLEE</sequence>